<evidence type="ECO:0000256" key="4">
    <source>
        <dbReference type="ARBA" id="ARBA00022553"/>
    </source>
</evidence>
<dbReference type="SUPFAM" id="SSF55781">
    <property type="entry name" value="GAF domain-like"/>
    <property type="match status" value="1"/>
</dbReference>
<evidence type="ECO:0000256" key="2">
    <source>
        <dbReference type="ARBA" id="ARBA00004236"/>
    </source>
</evidence>
<keyword evidence="9" id="KW-0175">Coiled coil</keyword>
<dbReference type="GO" id="GO:0030295">
    <property type="term" value="F:protein kinase activator activity"/>
    <property type="evidence" value="ECO:0007669"/>
    <property type="project" value="TreeGrafter"/>
</dbReference>
<comment type="caution">
    <text evidence="11">The sequence shown here is derived from an EMBL/GenBank/DDBJ whole genome shotgun (WGS) entry which is preliminary data.</text>
</comment>
<evidence type="ECO:0000256" key="3">
    <source>
        <dbReference type="ARBA" id="ARBA00012438"/>
    </source>
</evidence>
<dbReference type="Pfam" id="PF01590">
    <property type="entry name" value="GAF"/>
    <property type="match status" value="1"/>
</dbReference>
<accession>A0A543K7Y2</accession>
<sequence>MGIGGSTGGPATPAERAIDRYGVLDAPAGNELQALSDLAARVFDVPTAAINVLTSTQQHQVAATGFEASVCDRDDSLCARVADVVETVVVPDARQNPLLADSTFVRDVGVRFYASAPLVTPDGVTLGRLCVFDMQPRETTDEQRDALAFLAARVTDVLELRLRSRQLEESLAELTHARDELARSNEALWHFASQVSHDLRNPLMAVRANAELLTGEPAIADDPELLAVVERITDAARGMGRMIQEVLAHAKEGGRPQRDWLDLEEVVDRALLDLSPLIRETGAEIHVADLPTLPGDGELLYSVVLNLLSNALKYTAPGVPPRVSLAARLVGGSWRVTVTDNGIGVPPGLEESVFLPYVRGDVDLDGPPREGWGIGLATVHRVVTAHGGRVGLARRPGGGSEVWIELPARPVSAPQHAR</sequence>
<keyword evidence="4" id="KW-0597">Phosphoprotein</keyword>
<reference evidence="11 12" key="1">
    <citation type="submission" date="2019-06" db="EMBL/GenBank/DDBJ databases">
        <title>Sequencing the genomes of 1000 actinobacteria strains.</title>
        <authorList>
            <person name="Klenk H.-P."/>
        </authorList>
    </citation>
    <scope>NUCLEOTIDE SEQUENCE [LARGE SCALE GENOMIC DNA]</scope>
    <source>
        <strain evidence="11 12">DSM 12362</strain>
    </source>
</reference>
<dbReference type="GO" id="GO:0000156">
    <property type="term" value="F:phosphorelay response regulator activity"/>
    <property type="evidence" value="ECO:0007669"/>
    <property type="project" value="TreeGrafter"/>
</dbReference>
<comment type="subcellular location">
    <subcellularLocation>
        <location evidence="2">Cell membrane</location>
    </subcellularLocation>
</comment>
<dbReference type="InterPro" id="IPR050351">
    <property type="entry name" value="BphY/WalK/GraS-like"/>
</dbReference>
<proteinExistence type="predicted"/>
<dbReference type="PROSITE" id="PS50109">
    <property type="entry name" value="HIS_KIN"/>
    <property type="match status" value="1"/>
</dbReference>
<dbReference type="Gene3D" id="3.30.565.10">
    <property type="entry name" value="Histidine kinase-like ATPase, C-terminal domain"/>
    <property type="match status" value="1"/>
</dbReference>
<gene>
    <name evidence="11" type="ORF">FB476_2908</name>
</gene>
<organism evidence="11 12">
    <name type="scientific">Ornithinimicrobium humiphilum</name>
    <dbReference type="NCBI Taxonomy" id="125288"/>
    <lineage>
        <taxon>Bacteria</taxon>
        <taxon>Bacillati</taxon>
        <taxon>Actinomycetota</taxon>
        <taxon>Actinomycetes</taxon>
        <taxon>Micrococcales</taxon>
        <taxon>Ornithinimicrobiaceae</taxon>
        <taxon>Ornithinimicrobium</taxon>
    </lineage>
</organism>
<evidence type="ECO:0000256" key="7">
    <source>
        <dbReference type="ARBA" id="ARBA00023012"/>
    </source>
</evidence>
<evidence type="ECO:0000256" key="9">
    <source>
        <dbReference type="SAM" id="Coils"/>
    </source>
</evidence>
<dbReference type="PANTHER" id="PTHR42878">
    <property type="entry name" value="TWO-COMPONENT HISTIDINE KINASE"/>
    <property type="match status" value="1"/>
</dbReference>
<dbReference type="SUPFAM" id="SSF55874">
    <property type="entry name" value="ATPase domain of HSP90 chaperone/DNA topoisomerase II/histidine kinase"/>
    <property type="match status" value="1"/>
</dbReference>
<dbReference type="EMBL" id="VFPU01000002">
    <property type="protein sequence ID" value="TQM91177.1"/>
    <property type="molecule type" value="Genomic_DNA"/>
</dbReference>
<dbReference type="SUPFAM" id="SSF47384">
    <property type="entry name" value="Homodimeric domain of signal transducing histidine kinase"/>
    <property type="match status" value="1"/>
</dbReference>
<dbReference type="InterPro" id="IPR004358">
    <property type="entry name" value="Sig_transdc_His_kin-like_C"/>
</dbReference>
<dbReference type="Gene3D" id="3.30.450.40">
    <property type="match status" value="1"/>
</dbReference>
<name>A0A543K7Y2_9MICO</name>
<dbReference type="GO" id="GO:0005886">
    <property type="term" value="C:plasma membrane"/>
    <property type="evidence" value="ECO:0007669"/>
    <property type="project" value="UniProtKB-SubCell"/>
</dbReference>
<dbReference type="InterPro" id="IPR003018">
    <property type="entry name" value="GAF"/>
</dbReference>
<evidence type="ECO:0000256" key="1">
    <source>
        <dbReference type="ARBA" id="ARBA00000085"/>
    </source>
</evidence>
<dbReference type="GO" id="GO:0000155">
    <property type="term" value="F:phosphorelay sensor kinase activity"/>
    <property type="evidence" value="ECO:0007669"/>
    <property type="project" value="InterPro"/>
</dbReference>
<protein>
    <recommendedName>
        <fullName evidence="8">Sensor-like histidine kinase SenX3</fullName>
        <ecNumber evidence="3">2.7.13.3</ecNumber>
    </recommendedName>
</protein>
<dbReference type="PANTHER" id="PTHR42878:SF15">
    <property type="entry name" value="BACTERIOPHYTOCHROME"/>
    <property type="match status" value="1"/>
</dbReference>
<feature type="domain" description="Histidine kinase" evidence="10">
    <location>
        <begin position="194"/>
        <end position="410"/>
    </location>
</feature>
<dbReference type="GO" id="GO:0007234">
    <property type="term" value="P:osmosensory signaling via phosphorelay pathway"/>
    <property type="evidence" value="ECO:0007669"/>
    <property type="project" value="TreeGrafter"/>
</dbReference>
<dbReference type="InterPro" id="IPR036097">
    <property type="entry name" value="HisK_dim/P_sf"/>
</dbReference>
<evidence type="ECO:0000313" key="11">
    <source>
        <dbReference type="EMBL" id="TQM91177.1"/>
    </source>
</evidence>
<evidence type="ECO:0000256" key="5">
    <source>
        <dbReference type="ARBA" id="ARBA00022679"/>
    </source>
</evidence>
<dbReference type="InterPro" id="IPR003661">
    <property type="entry name" value="HisK_dim/P_dom"/>
</dbReference>
<evidence type="ECO:0000256" key="6">
    <source>
        <dbReference type="ARBA" id="ARBA00022777"/>
    </source>
</evidence>
<dbReference type="OrthoDB" id="9808408at2"/>
<dbReference type="SMART" id="SM00388">
    <property type="entry name" value="HisKA"/>
    <property type="match status" value="1"/>
</dbReference>
<keyword evidence="6 11" id="KW-0418">Kinase</keyword>
<evidence type="ECO:0000256" key="8">
    <source>
        <dbReference type="ARBA" id="ARBA00039401"/>
    </source>
</evidence>
<dbReference type="Gene3D" id="1.10.287.130">
    <property type="match status" value="1"/>
</dbReference>
<dbReference type="SMART" id="SM00387">
    <property type="entry name" value="HATPase_c"/>
    <property type="match status" value="1"/>
</dbReference>
<dbReference type="EC" id="2.7.13.3" evidence="3"/>
<dbReference type="CDD" id="cd00082">
    <property type="entry name" value="HisKA"/>
    <property type="match status" value="1"/>
</dbReference>
<keyword evidence="7" id="KW-0902">Two-component regulatory system</keyword>
<dbReference type="InterPro" id="IPR036890">
    <property type="entry name" value="HATPase_C_sf"/>
</dbReference>
<keyword evidence="12" id="KW-1185">Reference proteome</keyword>
<dbReference type="Pfam" id="PF00512">
    <property type="entry name" value="HisKA"/>
    <property type="match status" value="1"/>
</dbReference>
<dbReference type="Pfam" id="PF02518">
    <property type="entry name" value="HATPase_c"/>
    <property type="match status" value="1"/>
</dbReference>
<evidence type="ECO:0000259" key="10">
    <source>
        <dbReference type="PROSITE" id="PS50109"/>
    </source>
</evidence>
<dbReference type="InterPro" id="IPR029016">
    <property type="entry name" value="GAF-like_dom_sf"/>
</dbReference>
<dbReference type="InterPro" id="IPR003594">
    <property type="entry name" value="HATPase_dom"/>
</dbReference>
<dbReference type="PRINTS" id="PR00344">
    <property type="entry name" value="BCTRLSENSOR"/>
</dbReference>
<dbReference type="InterPro" id="IPR005467">
    <property type="entry name" value="His_kinase_dom"/>
</dbReference>
<feature type="coiled-coil region" evidence="9">
    <location>
        <begin position="157"/>
        <end position="187"/>
    </location>
</feature>
<dbReference type="AlphaFoldDB" id="A0A543K7Y2"/>
<dbReference type="Proteomes" id="UP000315133">
    <property type="component" value="Unassembled WGS sequence"/>
</dbReference>
<evidence type="ECO:0000313" key="12">
    <source>
        <dbReference type="Proteomes" id="UP000315133"/>
    </source>
</evidence>
<keyword evidence="5" id="KW-0808">Transferase</keyword>
<comment type="catalytic activity">
    <reaction evidence="1">
        <text>ATP + protein L-histidine = ADP + protein N-phospho-L-histidine.</text>
        <dbReference type="EC" id="2.7.13.3"/>
    </reaction>
</comment>